<protein>
    <submittedName>
        <fullName evidence="1">Uncharacterized protein</fullName>
    </submittedName>
</protein>
<dbReference type="Proteomes" id="UP000001225">
    <property type="component" value="Chromosome"/>
</dbReference>
<gene>
    <name evidence="1" type="ordered locus">Bpet3597</name>
</gene>
<accession>A9HZF5</accession>
<dbReference type="STRING" id="94624.Bpet3597"/>
<dbReference type="Pfam" id="PF19455">
    <property type="entry name" value="DUF5993"/>
    <property type="match status" value="1"/>
</dbReference>
<dbReference type="AlphaFoldDB" id="A9HZF5"/>
<evidence type="ECO:0000313" key="1">
    <source>
        <dbReference type="EMBL" id="CAP43940.1"/>
    </source>
</evidence>
<organism evidence="1 2">
    <name type="scientific">Bordetella petrii (strain ATCC BAA-461 / DSM 12804 / CCUG 43448 / CIP 107267 / Se-1111R)</name>
    <dbReference type="NCBI Taxonomy" id="340100"/>
    <lineage>
        <taxon>Bacteria</taxon>
        <taxon>Pseudomonadati</taxon>
        <taxon>Pseudomonadota</taxon>
        <taxon>Betaproteobacteria</taxon>
        <taxon>Burkholderiales</taxon>
        <taxon>Alcaligenaceae</taxon>
        <taxon>Bordetella</taxon>
    </lineage>
</organism>
<dbReference type="KEGG" id="bpt:Bpet3597"/>
<sequence>MIMMMPFLTSALAVWFGMLGKRRPCFTLWLATLLIFVAGARVHLAEPLLLAL</sequence>
<name>A9HZF5_BORPD</name>
<dbReference type="EMBL" id="AM902716">
    <property type="protein sequence ID" value="CAP43940.1"/>
    <property type="molecule type" value="Genomic_DNA"/>
</dbReference>
<dbReference type="InterPro" id="IPR046035">
    <property type="entry name" value="DUF5993"/>
</dbReference>
<proteinExistence type="predicted"/>
<keyword evidence="2" id="KW-1185">Reference proteome</keyword>
<evidence type="ECO:0000313" key="2">
    <source>
        <dbReference type="Proteomes" id="UP000001225"/>
    </source>
</evidence>
<reference evidence="1 2" key="1">
    <citation type="journal article" date="2008" name="BMC Genomics">
        <title>The missing link: Bordetella petrii is endowed with both the metabolic versatility of environmental bacteria and virulence traits of pathogenic Bordetellae.</title>
        <authorList>
            <person name="Gross R."/>
            <person name="Guzman C.A."/>
            <person name="Sebaihia M."/>
            <person name="Martins Dos Santos V.A."/>
            <person name="Pieper D.H."/>
            <person name="Koebnik R."/>
            <person name="Lechner M."/>
            <person name="Bartels D."/>
            <person name="Buhrmester J."/>
            <person name="Choudhuri J.V."/>
            <person name="Ebensen T."/>
            <person name="Gaigalat L."/>
            <person name="Herrmann S."/>
            <person name="Khachane A.N."/>
            <person name="Larisch C."/>
            <person name="Link S."/>
            <person name="Linke B."/>
            <person name="Meyer F."/>
            <person name="Mormann S."/>
            <person name="Nakunst D."/>
            <person name="Rueckert C."/>
            <person name="Schneiker-Bekel S."/>
            <person name="Schulze K."/>
            <person name="Vorhoelter F.J."/>
            <person name="Yevsa T."/>
            <person name="Engle J.T."/>
            <person name="Goldman W.E."/>
            <person name="Puehler A."/>
            <person name="Goebel U.B."/>
            <person name="Goesmann A."/>
            <person name="Bloecker H."/>
            <person name="Kaiser O."/>
            <person name="Martinez-Arias R."/>
        </authorList>
    </citation>
    <scope>NUCLEOTIDE SEQUENCE [LARGE SCALE GENOMIC DNA]</scope>
    <source>
        <strain evidence="2">ATCC BAA-461 / DSM 12804 / CCUG 43448 / CIP 107267 / Se-1111R</strain>
    </source>
</reference>